<accession>A0A9D2MBC7</accession>
<evidence type="ECO:0000313" key="3">
    <source>
        <dbReference type="Proteomes" id="UP000824208"/>
    </source>
</evidence>
<protein>
    <submittedName>
        <fullName evidence="2">Zinc dependent phospholipase C family protein</fullName>
    </submittedName>
</protein>
<evidence type="ECO:0000313" key="2">
    <source>
        <dbReference type="EMBL" id="HJB57247.1"/>
    </source>
</evidence>
<gene>
    <name evidence="2" type="ORF">H9714_06830</name>
</gene>
<name>A0A9D2MBC7_9FIRM</name>
<feature type="domain" description="Phospholipase C/D" evidence="1">
    <location>
        <begin position="6"/>
        <end position="133"/>
    </location>
</feature>
<dbReference type="Proteomes" id="UP000824208">
    <property type="component" value="Unassembled WGS sequence"/>
</dbReference>
<proteinExistence type="predicted"/>
<organism evidence="2 3">
    <name type="scientific">Candidatus Flavonifractor intestinipullorum</name>
    <dbReference type="NCBI Taxonomy" id="2838587"/>
    <lineage>
        <taxon>Bacteria</taxon>
        <taxon>Bacillati</taxon>
        <taxon>Bacillota</taxon>
        <taxon>Clostridia</taxon>
        <taxon>Eubacteriales</taxon>
        <taxon>Oscillospiraceae</taxon>
        <taxon>Flavonifractor</taxon>
    </lineage>
</organism>
<reference evidence="2" key="2">
    <citation type="submission" date="2021-04" db="EMBL/GenBank/DDBJ databases">
        <authorList>
            <person name="Gilroy R."/>
        </authorList>
    </citation>
    <scope>NUCLEOTIDE SEQUENCE</scope>
    <source>
        <strain evidence="2">CHK189-11263</strain>
    </source>
</reference>
<sequence length="266" mass="29936">MANYFTHLTFGEQVLAALPEALSSPIRAHWEAFSLGCLGPDPLFFYHPAWPNRCRREGVRMHAQSALPAFQRLALAVREGIPMAKSYAAGFLCHYALDGVCHGYIHSKGAPRLAHLAMEAELDRRLIEERGWKVRGRVYLPAIRTREVFEAAAAACEYSTPDHLRKAYHAMRRDSWLFSLTCGRRRGDWMNWLFRHVPPCRPLEGIVLGRSPAPGSEESSRQMLRRLNGVVPVTARQLALFLELAASGGELPPWFARNFNGTPCLS</sequence>
<dbReference type="AlphaFoldDB" id="A0A9D2MBC7"/>
<dbReference type="InterPro" id="IPR029002">
    <property type="entry name" value="PLPC/GPLD1"/>
</dbReference>
<dbReference type="EMBL" id="DWYC01000057">
    <property type="protein sequence ID" value="HJB57247.1"/>
    <property type="molecule type" value="Genomic_DNA"/>
</dbReference>
<comment type="caution">
    <text evidence="2">The sequence shown here is derived from an EMBL/GenBank/DDBJ whole genome shotgun (WGS) entry which is preliminary data.</text>
</comment>
<evidence type="ECO:0000259" key="1">
    <source>
        <dbReference type="Pfam" id="PF00882"/>
    </source>
</evidence>
<reference evidence="2" key="1">
    <citation type="journal article" date="2021" name="PeerJ">
        <title>Extensive microbial diversity within the chicken gut microbiome revealed by metagenomics and culture.</title>
        <authorList>
            <person name="Gilroy R."/>
            <person name="Ravi A."/>
            <person name="Getino M."/>
            <person name="Pursley I."/>
            <person name="Horton D.L."/>
            <person name="Alikhan N.F."/>
            <person name="Baker D."/>
            <person name="Gharbi K."/>
            <person name="Hall N."/>
            <person name="Watson M."/>
            <person name="Adriaenssens E.M."/>
            <person name="Foster-Nyarko E."/>
            <person name="Jarju S."/>
            <person name="Secka A."/>
            <person name="Antonio M."/>
            <person name="Oren A."/>
            <person name="Chaudhuri R.R."/>
            <person name="La Ragione R."/>
            <person name="Hildebrand F."/>
            <person name="Pallen M.J."/>
        </authorList>
    </citation>
    <scope>NUCLEOTIDE SEQUENCE</scope>
    <source>
        <strain evidence="2">CHK189-11263</strain>
    </source>
</reference>
<dbReference type="Pfam" id="PF00882">
    <property type="entry name" value="Zn_dep_PLPC"/>
    <property type="match status" value="1"/>
</dbReference>